<dbReference type="Pfam" id="PF15956">
    <property type="entry name" value="DUF4760"/>
    <property type="match status" value="1"/>
</dbReference>
<gene>
    <name evidence="1" type="ORF">GNY86_20535</name>
</gene>
<sequence length="242" mass="28602">MVIDNILLLRTILLFLPYFGLWYFFDKRIKDKFFLKPRTHMQLNFIMIALVIVFAELVYWNLFLRNYTFLAFELTTISVNSQGEEKQTISNTLVVLLGTVVAILGWLFPTRANSVAATRSHTIHTLMESRLSEIYNHKVTLCTEVYVTAKKQFGESYILKKEHFENLDQKYKDAIHYLLNYLEFVATGIRFGDLDETLMRNMMKTIINTNFTFFEEVIKDKQVKAPTVYEHLTVLHKRWNCK</sequence>
<protein>
    <submittedName>
        <fullName evidence="1">DUF4760 domain-containing protein</fullName>
    </submittedName>
</protein>
<proteinExistence type="predicted"/>
<dbReference type="EMBL" id="WPIP01000352">
    <property type="protein sequence ID" value="MVM93923.1"/>
    <property type="molecule type" value="Genomic_DNA"/>
</dbReference>
<evidence type="ECO:0000313" key="1">
    <source>
        <dbReference type="EMBL" id="MVM93923.1"/>
    </source>
</evidence>
<name>A0A6I4ILM3_ACIBA</name>
<dbReference type="InterPro" id="IPR031876">
    <property type="entry name" value="DUF4760"/>
</dbReference>
<evidence type="ECO:0000313" key="2">
    <source>
        <dbReference type="Proteomes" id="UP000439424"/>
    </source>
</evidence>
<dbReference type="RefSeq" id="WP_038348607.1">
    <property type="nucleotide sequence ID" value="NZ_BKDC01000052.1"/>
</dbReference>
<dbReference type="AlphaFoldDB" id="A0A6I4ILM3"/>
<reference evidence="1 2" key="1">
    <citation type="submission" date="2019-11" db="EMBL/GenBank/DDBJ databases">
        <title>Multidrug-resistant Acinetobacter baumannii moving toward extensively drug-resistant over fifteen years in South of Brazil.</title>
        <authorList>
            <person name="Fedrigo N.H."/>
            <person name="Cerdeira L."/>
            <person name="Fuga B."/>
            <person name="Marini P.V.B."/>
            <person name="Shinohara D.R."/>
            <person name="Carrara-Marroni F.E."/>
            <person name="Lincopan N."/>
            <person name="Tognim M.C.B."/>
        </authorList>
    </citation>
    <scope>NUCLEOTIDE SEQUENCE [LARGE SCALE GENOMIC DNA]</scope>
    <source>
        <strain evidence="1 2">Ac576</strain>
    </source>
</reference>
<comment type="caution">
    <text evidence="1">The sequence shown here is derived from an EMBL/GenBank/DDBJ whole genome shotgun (WGS) entry which is preliminary data.</text>
</comment>
<dbReference type="Proteomes" id="UP000439424">
    <property type="component" value="Unassembled WGS sequence"/>
</dbReference>
<organism evidence="1 2">
    <name type="scientific">Acinetobacter baumannii</name>
    <dbReference type="NCBI Taxonomy" id="470"/>
    <lineage>
        <taxon>Bacteria</taxon>
        <taxon>Pseudomonadati</taxon>
        <taxon>Pseudomonadota</taxon>
        <taxon>Gammaproteobacteria</taxon>
        <taxon>Moraxellales</taxon>
        <taxon>Moraxellaceae</taxon>
        <taxon>Acinetobacter</taxon>
        <taxon>Acinetobacter calcoaceticus/baumannii complex</taxon>
    </lineage>
</organism>
<accession>A0A6I4ILM3</accession>